<feature type="transmembrane region" description="Helical" evidence="1">
    <location>
        <begin position="12"/>
        <end position="34"/>
    </location>
</feature>
<feature type="transmembrane region" description="Helical" evidence="1">
    <location>
        <begin position="249"/>
        <end position="265"/>
    </location>
</feature>
<reference evidence="2" key="1">
    <citation type="submission" date="2022-01" db="EMBL/GenBank/DDBJ databases">
        <title>VMRC isolate genome collection.</title>
        <authorList>
            <person name="France M."/>
            <person name="Rutt L."/>
            <person name="Humphrys M."/>
            <person name="Ravel J."/>
        </authorList>
    </citation>
    <scope>NUCLEOTIDE SEQUENCE</scope>
    <source>
        <strain evidence="2">C0048A1</strain>
    </source>
</reference>
<organism evidence="2 3">
    <name type="scientific">Limosilactobacillus vaginalis</name>
    <dbReference type="NCBI Taxonomy" id="1633"/>
    <lineage>
        <taxon>Bacteria</taxon>
        <taxon>Bacillati</taxon>
        <taxon>Bacillota</taxon>
        <taxon>Bacilli</taxon>
        <taxon>Lactobacillales</taxon>
        <taxon>Lactobacillaceae</taxon>
        <taxon>Limosilactobacillus</taxon>
    </lineage>
</organism>
<comment type="caution">
    <text evidence="2">The sequence shown here is derived from an EMBL/GenBank/DDBJ whole genome shotgun (WGS) entry which is preliminary data.</text>
</comment>
<proteinExistence type="predicted"/>
<name>A0AAW5WUM3_9LACO</name>
<keyword evidence="1" id="KW-0812">Transmembrane</keyword>
<dbReference type="AlphaFoldDB" id="A0AAW5WUM3"/>
<dbReference type="RefSeq" id="WP_269296198.1">
    <property type="nucleotide sequence ID" value="NZ_JAKHPH010000029.1"/>
</dbReference>
<evidence type="ECO:0000313" key="3">
    <source>
        <dbReference type="Proteomes" id="UP001212401"/>
    </source>
</evidence>
<keyword evidence="1" id="KW-1133">Transmembrane helix</keyword>
<keyword evidence="1" id="KW-0472">Membrane</keyword>
<accession>A0AAW5WUM3</accession>
<feature type="transmembrane region" description="Helical" evidence="1">
    <location>
        <begin position="418"/>
        <end position="437"/>
    </location>
</feature>
<evidence type="ECO:0008006" key="4">
    <source>
        <dbReference type="Google" id="ProtNLM"/>
    </source>
</evidence>
<feature type="transmembrane region" description="Helical" evidence="1">
    <location>
        <begin position="149"/>
        <end position="170"/>
    </location>
</feature>
<gene>
    <name evidence="2" type="ORF">L2724_08285</name>
</gene>
<feature type="transmembrane region" description="Helical" evidence="1">
    <location>
        <begin position="40"/>
        <end position="59"/>
    </location>
</feature>
<evidence type="ECO:0000256" key="1">
    <source>
        <dbReference type="SAM" id="Phobius"/>
    </source>
</evidence>
<feature type="transmembrane region" description="Helical" evidence="1">
    <location>
        <begin position="80"/>
        <end position="99"/>
    </location>
</feature>
<sequence length="500" mass="57746">MRKFSNRFINVFYLPLVVISLFGAVSFLLDQLYVLQAKSILIIDIFLIIIGTCYLIKWGKIRVAIDLIVKRLGSKNIKRGLVVLILIWQLVMILSISGFSTWDPGIIILQATGQKQWVPDYFSYNQNTLPLMFFEHLVWRLIGSPSYKVLTIVLNIINMILVDTSVYLLLKHEKQRLNKKTLNYISICICLLMLVTPWICLPYSDPLSFAFTIFVYLGLKSLNERYSLLKAIIVGTLIAVNYFIKPSTVIILIAYIIVSFVFTISSKELIINLLKKLTIIFATMFVLISGFNLYKSHNSIIKIDNSKALNLVHFADMGIQGTGGYYLPDVDHDIKIKDPKERLKSDREIWLKRFNKMGPLKYQAFLVRKQVANTEDSSFHWGKEGEFIRRKNFTGSQYFLPRKLFLDNDGIARKYQEAFAIVIQLCWIILLANLVFALQKSDYNSQFLKYAIVGFFAFLLIFESGRSRYLIQFLPLIILLSGTGYENLKTKKNVYIRQSL</sequence>
<feature type="transmembrane region" description="Helical" evidence="1">
    <location>
        <begin position="182"/>
        <end position="204"/>
    </location>
</feature>
<protein>
    <recommendedName>
        <fullName evidence="4">Glycosyltransferase RgtA/B/C/D-like domain-containing protein</fullName>
    </recommendedName>
</protein>
<dbReference type="Proteomes" id="UP001212401">
    <property type="component" value="Unassembled WGS sequence"/>
</dbReference>
<feature type="transmembrane region" description="Helical" evidence="1">
    <location>
        <begin position="277"/>
        <end position="294"/>
    </location>
</feature>
<dbReference type="EMBL" id="JAKHPH010000029">
    <property type="protein sequence ID" value="MCZ3668265.1"/>
    <property type="molecule type" value="Genomic_DNA"/>
</dbReference>
<evidence type="ECO:0000313" key="2">
    <source>
        <dbReference type="EMBL" id="MCZ3668265.1"/>
    </source>
</evidence>
<feature type="transmembrane region" description="Helical" evidence="1">
    <location>
        <begin position="443"/>
        <end position="462"/>
    </location>
</feature>